<dbReference type="Proteomes" id="UP000254343">
    <property type="component" value="Unassembled WGS sequence"/>
</dbReference>
<evidence type="ECO:0000256" key="1">
    <source>
        <dbReference type="SAM" id="MobiDB-lite"/>
    </source>
</evidence>
<dbReference type="AlphaFoldDB" id="A0A380W410"/>
<feature type="compositionally biased region" description="Basic and acidic residues" evidence="1">
    <location>
        <begin position="11"/>
        <end position="20"/>
    </location>
</feature>
<gene>
    <name evidence="3" type="ORF">NCTC12722_00867</name>
</gene>
<accession>A0A380W410</accession>
<evidence type="ECO:0000256" key="2">
    <source>
        <dbReference type="SAM" id="Phobius"/>
    </source>
</evidence>
<dbReference type="OrthoDB" id="8266230at2"/>
<evidence type="ECO:0000313" key="4">
    <source>
        <dbReference type="Proteomes" id="UP000254343"/>
    </source>
</evidence>
<keyword evidence="2" id="KW-0812">Transmembrane</keyword>
<reference evidence="3 4" key="1">
    <citation type="submission" date="2018-06" db="EMBL/GenBank/DDBJ databases">
        <authorList>
            <consortium name="Pathogen Informatics"/>
            <person name="Doyle S."/>
        </authorList>
    </citation>
    <scope>NUCLEOTIDE SEQUENCE [LARGE SCALE GENOMIC DNA]</scope>
    <source>
        <strain evidence="3 4">NCTC12722</strain>
    </source>
</reference>
<proteinExistence type="predicted"/>
<protein>
    <submittedName>
        <fullName evidence="3">Uncharacterized protein</fullName>
    </submittedName>
</protein>
<feature type="transmembrane region" description="Helical" evidence="2">
    <location>
        <begin position="51"/>
        <end position="73"/>
    </location>
</feature>
<organism evidence="3 4">
    <name type="scientific">Afipia felis</name>
    <name type="common">Cat scratch disease bacillus</name>
    <dbReference type="NCBI Taxonomy" id="1035"/>
    <lineage>
        <taxon>Bacteria</taxon>
        <taxon>Pseudomonadati</taxon>
        <taxon>Pseudomonadota</taxon>
        <taxon>Alphaproteobacteria</taxon>
        <taxon>Hyphomicrobiales</taxon>
        <taxon>Nitrobacteraceae</taxon>
        <taxon>Afipia</taxon>
    </lineage>
</organism>
<name>A0A380W410_AFIFE</name>
<sequence length="76" mass="7975">MAKGSPQPHACGHDHAEAHLRAPQPGAGHHHAPSMPHPAQATPWSLLRMGLAARLGGSLLIAAALWIFTLATLRPL</sequence>
<keyword evidence="2" id="KW-0472">Membrane</keyword>
<keyword evidence="2" id="KW-1133">Transmembrane helix</keyword>
<dbReference type="RefSeq" id="WP_002718469.1">
    <property type="nucleotide sequence ID" value="NZ_UFSI01000001.1"/>
</dbReference>
<feature type="region of interest" description="Disordered" evidence="1">
    <location>
        <begin position="1"/>
        <end position="40"/>
    </location>
</feature>
<evidence type="ECO:0000313" key="3">
    <source>
        <dbReference type="EMBL" id="SUU83691.1"/>
    </source>
</evidence>
<dbReference type="EMBL" id="UIGB01000001">
    <property type="protein sequence ID" value="SUU83691.1"/>
    <property type="molecule type" value="Genomic_DNA"/>
</dbReference>